<proteinExistence type="predicted"/>
<sequence length="256" mass="29231">MDSMPSIVVVSSSSTKPKSIIKLITKENPSEEPCGLVKQQWTIDTKYYTASVNLLGIDETYQRHDVFNNKVEALLIHMDANKCSGLEDLQKWEQLEADCDPEIKLLLSNYCNDQTKITKNDAIMWCLKRGYEFIELYPSDEQNIEESTEENIILEKFGVDRIIEALQAHPWANLVMKNKNSAQRPPKIELNSSVSGNSNLPDELLGDDDFTELFSKLHMMKESLNYLPFSERSQCAEQLVTAFWKAIGGDEEELLE</sequence>
<gene>
    <name evidence="1" type="ORF">ABEB36_005133</name>
</gene>
<dbReference type="Proteomes" id="UP001566132">
    <property type="component" value="Unassembled WGS sequence"/>
</dbReference>
<dbReference type="Gene3D" id="3.40.50.11960">
    <property type="match status" value="1"/>
</dbReference>
<comment type="caution">
    <text evidence="1">The sequence shown here is derived from an EMBL/GenBank/DDBJ whole genome shotgun (WGS) entry which is preliminary data.</text>
</comment>
<dbReference type="InterPro" id="IPR019341">
    <property type="entry name" value="Alpha/Gamma-adaptin-bd_p34"/>
</dbReference>
<dbReference type="AlphaFoldDB" id="A0ABD1EX39"/>
<accession>A0ABD1EX39</accession>
<reference evidence="1 2" key="1">
    <citation type="submission" date="2024-05" db="EMBL/GenBank/DDBJ databases">
        <title>Genetic variation in Jamaican populations of the coffee berry borer (Hypothenemus hampei).</title>
        <authorList>
            <person name="Errbii M."/>
            <person name="Myrie A."/>
        </authorList>
    </citation>
    <scope>NUCLEOTIDE SEQUENCE [LARGE SCALE GENOMIC DNA]</scope>
    <source>
        <strain evidence="1">JA-Hopewell-2020-01-JO</strain>
        <tissue evidence="1">Whole body</tissue>
    </source>
</reference>
<keyword evidence="2" id="KW-1185">Reference proteome</keyword>
<evidence type="ECO:0000313" key="1">
    <source>
        <dbReference type="EMBL" id="KAL1505605.1"/>
    </source>
</evidence>
<dbReference type="Pfam" id="PF10199">
    <property type="entry name" value="Adaptin_binding"/>
    <property type="match status" value="1"/>
</dbReference>
<evidence type="ECO:0008006" key="3">
    <source>
        <dbReference type="Google" id="ProtNLM"/>
    </source>
</evidence>
<dbReference type="PANTHER" id="PTHR14659:SF1">
    <property type="entry name" value="ALPHA- AND GAMMA-ADAPTIN-BINDING PROTEIN P34"/>
    <property type="match status" value="1"/>
</dbReference>
<dbReference type="EMBL" id="JBDJPC010000004">
    <property type="protein sequence ID" value="KAL1505605.1"/>
    <property type="molecule type" value="Genomic_DNA"/>
</dbReference>
<protein>
    <recommendedName>
        <fullName evidence="3">Alpha-and gamma-adaptin-binding protein p34</fullName>
    </recommendedName>
</protein>
<organism evidence="1 2">
    <name type="scientific">Hypothenemus hampei</name>
    <name type="common">Coffee berry borer</name>
    <dbReference type="NCBI Taxonomy" id="57062"/>
    <lineage>
        <taxon>Eukaryota</taxon>
        <taxon>Metazoa</taxon>
        <taxon>Ecdysozoa</taxon>
        <taxon>Arthropoda</taxon>
        <taxon>Hexapoda</taxon>
        <taxon>Insecta</taxon>
        <taxon>Pterygota</taxon>
        <taxon>Neoptera</taxon>
        <taxon>Endopterygota</taxon>
        <taxon>Coleoptera</taxon>
        <taxon>Polyphaga</taxon>
        <taxon>Cucujiformia</taxon>
        <taxon>Curculionidae</taxon>
        <taxon>Scolytinae</taxon>
        <taxon>Hypothenemus</taxon>
    </lineage>
</organism>
<name>A0ABD1EX39_HYPHA</name>
<evidence type="ECO:0000313" key="2">
    <source>
        <dbReference type="Proteomes" id="UP001566132"/>
    </source>
</evidence>
<dbReference type="PANTHER" id="PTHR14659">
    <property type="entry name" value="ALPHA- AND GAMMA-ADAPTIN-BINDING PROTEIN P34"/>
    <property type="match status" value="1"/>
</dbReference>